<dbReference type="SUPFAM" id="SSF55781">
    <property type="entry name" value="GAF domain-like"/>
    <property type="match status" value="1"/>
</dbReference>
<evidence type="ECO:0000256" key="5">
    <source>
        <dbReference type="PROSITE-ProRule" id="PRU00169"/>
    </source>
</evidence>
<dbReference type="EMBL" id="DSUH01000327">
    <property type="protein sequence ID" value="HGU34015.1"/>
    <property type="molecule type" value="Genomic_DNA"/>
</dbReference>
<evidence type="ECO:0000256" key="2">
    <source>
        <dbReference type="ARBA" id="ARBA00012438"/>
    </source>
</evidence>
<dbReference type="InterPro" id="IPR004358">
    <property type="entry name" value="Sig_transdc_His_kin-like_C"/>
</dbReference>
<dbReference type="PRINTS" id="PR00344">
    <property type="entry name" value="BCTRLSENSOR"/>
</dbReference>
<dbReference type="AlphaFoldDB" id="A0A7C4W0N7"/>
<keyword evidence="3" id="KW-0808">Transferase</keyword>
<dbReference type="GO" id="GO:0000155">
    <property type="term" value="F:phosphorelay sensor kinase activity"/>
    <property type="evidence" value="ECO:0007669"/>
    <property type="project" value="InterPro"/>
</dbReference>
<dbReference type="InterPro" id="IPR036890">
    <property type="entry name" value="HATPase_C_sf"/>
</dbReference>
<dbReference type="Gene3D" id="1.10.287.130">
    <property type="match status" value="1"/>
</dbReference>
<organism evidence="10">
    <name type="scientific">Desulfatirhabdium butyrativorans</name>
    <dbReference type="NCBI Taxonomy" id="340467"/>
    <lineage>
        <taxon>Bacteria</taxon>
        <taxon>Pseudomonadati</taxon>
        <taxon>Thermodesulfobacteriota</taxon>
        <taxon>Desulfobacteria</taxon>
        <taxon>Desulfobacterales</taxon>
        <taxon>Desulfatirhabdiaceae</taxon>
        <taxon>Desulfatirhabdium</taxon>
    </lineage>
</organism>
<dbReference type="PROSITE" id="PS50109">
    <property type="entry name" value="HIS_KIN"/>
    <property type="match status" value="1"/>
</dbReference>
<dbReference type="PROSITE" id="PS50112">
    <property type="entry name" value="PAS"/>
    <property type="match status" value="1"/>
</dbReference>
<proteinExistence type="predicted"/>
<dbReference type="Pfam" id="PF02518">
    <property type="entry name" value="HATPase_c"/>
    <property type="match status" value="1"/>
</dbReference>
<reference evidence="10" key="1">
    <citation type="journal article" date="2020" name="mSystems">
        <title>Genome- and Community-Level Interaction Insights into Carbon Utilization and Element Cycling Functions of Hydrothermarchaeota in Hydrothermal Sediment.</title>
        <authorList>
            <person name="Zhou Z."/>
            <person name="Liu Y."/>
            <person name="Xu W."/>
            <person name="Pan J."/>
            <person name="Luo Z.H."/>
            <person name="Li M."/>
        </authorList>
    </citation>
    <scope>NUCLEOTIDE SEQUENCE [LARGE SCALE GENOMIC DNA]</scope>
    <source>
        <strain evidence="10">SpSt-477</strain>
    </source>
</reference>
<dbReference type="SUPFAM" id="SSF55785">
    <property type="entry name" value="PYP-like sensor domain (PAS domain)"/>
    <property type="match status" value="1"/>
</dbReference>
<dbReference type="PANTHER" id="PTHR43065:SF51">
    <property type="entry name" value="HISTIDINE KINASE"/>
    <property type="match status" value="1"/>
</dbReference>
<keyword evidence="4" id="KW-0418">Kinase</keyword>
<dbReference type="Gene3D" id="3.30.565.10">
    <property type="entry name" value="Histidine kinase-like ATPase, C-terminal domain"/>
    <property type="match status" value="1"/>
</dbReference>
<evidence type="ECO:0000259" key="8">
    <source>
        <dbReference type="PROSITE" id="PS50110"/>
    </source>
</evidence>
<dbReference type="SUPFAM" id="SSF47384">
    <property type="entry name" value="Homodimeric domain of signal transducing histidine kinase"/>
    <property type="match status" value="1"/>
</dbReference>
<accession>A0A7C4W0N7</accession>
<dbReference type="SMART" id="SM00387">
    <property type="entry name" value="HATPase_c"/>
    <property type="match status" value="1"/>
</dbReference>
<dbReference type="SUPFAM" id="SSF55874">
    <property type="entry name" value="ATPase domain of HSP90 chaperone/DNA topoisomerase II/histidine kinase"/>
    <property type="match status" value="1"/>
</dbReference>
<feature type="domain" description="Histidine kinase" evidence="7">
    <location>
        <begin position="480"/>
        <end position="719"/>
    </location>
</feature>
<dbReference type="InterPro" id="IPR029016">
    <property type="entry name" value="GAF-like_dom_sf"/>
</dbReference>
<sequence>MKTETILIVEDDGILAFQLVHILTKQGFTIPDPVATGEEAVETALSIRPDLILMDIQLAGEMDGIEAAKRIISSIDAPILFLTGFSQASLIERAKQIGPYGYLLKPVSPKELLATVQTILYKHKLDLQLKAEKDLLESTRNELQRKLSDRAIDMIIANNLLRVEIEDRKRRETILEIGLELSEFAINHSIEDLVLKIIDTIQEMTGSNVGFFHFLDSETIKPTFQCWSTTTRTVCTASETEESGHGFLNPKGLLAQCIQSRKPIVHHELDFIEHPNCWKPQAHPRLMNMLTIPIVRSDRVVAFLGVGNKNILYDERDIDTASSLANIAWDIVMRKLAEIRMAESEAMLRMTLDGISDPILVINDQGKIIRGNHSFRKYYGLSDEESIGNRFCYEIRGNDAPCDGCFRPFHQLVGLDGHFERKGEVDQNRIERIYMDTVRNASGNIEATIIRISDITQIRMMDRQLIQSEKLASLGILVAGIAHEINNPNNFIVFNIPLLQSYMEFLLTFTDDHAARHPGFEAFGRSYPDFRKDCFTLLQNISHGSRRINQIVSNLKDFVRERGSGSNRPVDIQKLVEQTLSICMGRIKKTVRTFETDISVELPVVVIDQLVVEQIMLNLLINAAQACDKTESWVRLKILTRKHPYNELVIEVEDNGCGMDEHTRQKIFEPFFTTKAFGEGTGLGLSICYRLIQEVGGHIDVRSIKGQGSLFRVRIPIAIPGEPLRPDQNPC</sequence>
<keyword evidence="6" id="KW-0175">Coiled coil</keyword>
<gene>
    <name evidence="10" type="ORF">ENS29_14390</name>
</gene>
<evidence type="ECO:0000313" key="10">
    <source>
        <dbReference type="EMBL" id="HGU34015.1"/>
    </source>
</evidence>
<evidence type="ECO:0000256" key="4">
    <source>
        <dbReference type="ARBA" id="ARBA00022777"/>
    </source>
</evidence>
<dbReference type="InterPro" id="IPR001789">
    <property type="entry name" value="Sig_transdc_resp-reg_receiver"/>
</dbReference>
<feature type="modified residue" description="4-aspartylphosphate" evidence="5">
    <location>
        <position position="55"/>
    </location>
</feature>
<dbReference type="InterPro" id="IPR003018">
    <property type="entry name" value="GAF"/>
</dbReference>
<dbReference type="InterPro" id="IPR035965">
    <property type="entry name" value="PAS-like_dom_sf"/>
</dbReference>
<name>A0A7C4W0N7_9BACT</name>
<dbReference type="InterPro" id="IPR000014">
    <property type="entry name" value="PAS"/>
</dbReference>
<dbReference type="SMART" id="SM00091">
    <property type="entry name" value="PAS"/>
    <property type="match status" value="1"/>
</dbReference>
<dbReference type="Gene3D" id="3.40.50.2300">
    <property type="match status" value="1"/>
</dbReference>
<dbReference type="InterPro" id="IPR005467">
    <property type="entry name" value="His_kinase_dom"/>
</dbReference>
<dbReference type="Gene3D" id="3.30.450.40">
    <property type="match status" value="1"/>
</dbReference>
<comment type="catalytic activity">
    <reaction evidence="1">
        <text>ATP + protein L-histidine = ADP + protein N-phospho-L-histidine.</text>
        <dbReference type="EC" id="2.7.13.3"/>
    </reaction>
</comment>
<comment type="caution">
    <text evidence="10">The sequence shown here is derived from an EMBL/GenBank/DDBJ whole genome shotgun (WGS) entry which is preliminary data.</text>
</comment>
<feature type="coiled-coil region" evidence="6">
    <location>
        <begin position="122"/>
        <end position="149"/>
    </location>
</feature>
<dbReference type="Pfam" id="PF13188">
    <property type="entry name" value="PAS_8"/>
    <property type="match status" value="1"/>
</dbReference>
<evidence type="ECO:0000259" key="7">
    <source>
        <dbReference type="PROSITE" id="PS50109"/>
    </source>
</evidence>
<evidence type="ECO:0000259" key="9">
    <source>
        <dbReference type="PROSITE" id="PS50112"/>
    </source>
</evidence>
<feature type="domain" description="PAS" evidence="9">
    <location>
        <begin position="344"/>
        <end position="395"/>
    </location>
</feature>
<dbReference type="NCBIfam" id="TIGR00229">
    <property type="entry name" value="sensory_box"/>
    <property type="match status" value="1"/>
</dbReference>
<evidence type="ECO:0000256" key="1">
    <source>
        <dbReference type="ARBA" id="ARBA00000085"/>
    </source>
</evidence>
<dbReference type="InterPro" id="IPR036097">
    <property type="entry name" value="HisK_dim/P_sf"/>
</dbReference>
<dbReference type="Gene3D" id="3.30.450.20">
    <property type="entry name" value="PAS domain"/>
    <property type="match status" value="1"/>
</dbReference>
<dbReference type="PANTHER" id="PTHR43065">
    <property type="entry name" value="SENSOR HISTIDINE KINASE"/>
    <property type="match status" value="1"/>
</dbReference>
<dbReference type="SMART" id="SM00448">
    <property type="entry name" value="REC"/>
    <property type="match status" value="1"/>
</dbReference>
<dbReference type="Pfam" id="PF13185">
    <property type="entry name" value="GAF_2"/>
    <property type="match status" value="1"/>
</dbReference>
<dbReference type="EC" id="2.7.13.3" evidence="2"/>
<dbReference type="PROSITE" id="PS50110">
    <property type="entry name" value="RESPONSE_REGULATORY"/>
    <property type="match status" value="1"/>
</dbReference>
<keyword evidence="5" id="KW-0597">Phosphoprotein</keyword>
<dbReference type="InterPro" id="IPR011006">
    <property type="entry name" value="CheY-like_superfamily"/>
</dbReference>
<feature type="domain" description="Response regulatory" evidence="8">
    <location>
        <begin position="5"/>
        <end position="120"/>
    </location>
</feature>
<dbReference type="SUPFAM" id="SSF52172">
    <property type="entry name" value="CheY-like"/>
    <property type="match status" value="1"/>
</dbReference>
<evidence type="ECO:0000256" key="3">
    <source>
        <dbReference type="ARBA" id="ARBA00022679"/>
    </source>
</evidence>
<evidence type="ECO:0000256" key="6">
    <source>
        <dbReference type="SAM" id="Coils"/>
    </source>
</evidence>
<dbReference type="Pfam" id="PF00072">
    <property type="entry name" value="Response_reg"/>
    <property type="match status" value="1"/>
</dbReference>
<dbReference type="InterPro" id="IPR003594">
    <property type="entry name" value="HATPase_dom"/>
</dbReference>
<dbReference type="CDD" id="cd17534">
    <property type="entry name" value="REC_DC-like"/>
    <property type="match status" value="1"/>
</dbReference>
<protein>
    <recommendedName>
        <fullName evidence="2">histidine kinase</fullName>
        <ecNumber evidence="2">2.7.13.3</ecNumber>
    </recommendedName>
</protein>